<dbReference type="KEGG" id="muo:115457942"/>
<keyword evidence="14" id="KW-1185">Reference proteome</keyword>
<keyword evidence="10 11" id="KW-0807">Transducer</keyword>
<keyword evidence="4 11" id="KW-0812">Transmembrane</keyword>
<feature type="transmembrane region" description="Helical" evidence="12">
    <location>
        <begin position="142"/>
        <end position="159"/>
    </location>
</feature>
<evidence type="ECO:0000256" key="2">
    <source>
        <dbReference type="ARBA" id="ARBA00022475"/>
    </source>
</evidence>
<dbReference type="Proteomes" id="UP000515156">
    <property type="component" value="Chromosome 14"/>
</dbReference>
<keyword evidence="6 12" id="KW-1133">Transmembrane helix</keyword>
<evidence type="ECO:0000313" key="15">
    <source>
        <dbReference type="RefSeq" id="XP_030043517.1"/>
    </source>
</evidence>
<keyword evidence="8 12" id="KW-0472">Membrane</keyword>
<feature type="transmembrane region" description="Helical" evidence="12">
    <location>
        <begin position="238"/>
        <end position="262"/>
    </location>
</feature>
<protein>
    <recommendedName>
        <fullName evidence="12">Olfactory receptor</fullName>
    </recommendedName>
</protein>
<keyword evidence="7 11" id="KW-0297">G-protein coupled receptor</keyword>
<feature type="transmembrane region" description="Helical" evidence="12">
    <location>
        <begin position="274"/>
        <end position="293"/>
    </location>
</feature>
<accession>A0A6P7WJL8</accession>
<name>A0A6P7WJL8_9AMPH</name>
<evidence type="ECO:0000256" key="4">
    <source>
        <dbReference type="ARBA" id="ARBA00022692"/>
    </source>
</evidence>
<evidence type="ECO:0000256" key="1">
    <source>
        <dbReference type="ARBA" id="ARBA00004651"/>
    </source>
</evidence>
<evidence type="ECO:0000256" key="10">
    <source>
        <dbReference type="ARBA" id="ARBA00023224"/>
    </source>
</evidence>
<dbReference type="CDD" id="cd15225">
    <property type="entry name" value="7tmA_OR10A-like"/>
    <property type="match status" value="1"/>
</dbReference>
<organism evidence="14 15">
    <name type="scientific">Microcaecilia unicolor</name>
    <dbReference type="NCBI Taxonomy" id="1415580"/>
    <lineage>
        <taxon>Eukaryota</taxon>
        <taxon>Metazoa</taxon>
        <taxon>Chordata</taxon>
        <taxon>Craniata</taxon>
        <taxon>Vertebrata</taxon>
        <taxon>Euteleostomi</taxon>
        <taxon>Amphibia</taxon>
        <taxon>Gymnophiona</taxon>
        <taxon>Siphonopidae</taxon>
        <taxon>Microcaecilia</taxon>
    </lineage>
</organism>
<proteinExistence type="inferred from homology"/>
<dbReference type="PROSITE" id="PS00237">
    <property type="entry name" value="G_PROTEIN_RECEP_F1_1"/>
    <property type="match status" value="1"/>
</dbReference>
<dbReference type="PRINTS" id="PR00245">
    <property type="entry name" value="OLFACTORYR"/>
</dbReference>
<evidence type="ECO:0000256" key="9">
    <source>
        <dbReference type="ARBA" id="ARBA00023170"/>
    </source>
</evidence>
<feature type="transmembrane region" description="Helical" evidence="12">
    <location>
        <begin position="27"/>
        <end position="50"/>
    </location>
</feature>
<feature type="transmembrane region" description="Helical" evidence="12">
    <location>
        <begin position="62"/>
        <end position="88"/>
    </location>
</feature>
<feature type="transmembrane region" description="Helical" evidence="12">
    <location>
        <begin position="201"/>
        <end position="226"/>
    </location>
</feature>
<comment type="subcellular location">
    <subcellularLocation>
        <location evidence="1 12">Cell membrane</location>
        <topology evidence="1 12">Multi-pass membrane protein</topology>
    </subcellularLocation>
</comment>
<dbReference type="PRINTS" id="PR00237">
    <property type="entry name" value="GPCRRHODOPSN"/>
</dbReference>
<gene>
    <name evidence="15" type="primary">LOC115457942</name>
</gene>
<dbReference type="RefSeq" id="XP_030043517.1">
    <property type="nucleotide sequence ID" value="XM_030187657.1"/>
</dbReference>
<dbReference type="InParanoid" id="A0A6P7WJL8"/>
<dbReference type="PROSITE" id="PS50262">
    <property type="entry name" value="G_PROTEIN_RECEP_F1_2"/>
    <property type="match status" value="1"/>
</dbReference>
<dbReference type="GeneID" id="115457942"/>
<dbReference type="Pfam" id="PF13853">
    <property type="entry name" value="7tm_4"/>
    <property type="match status" value="1"/>
</dbReference>
<feature type="domain" description="G-protein coupled receptors family 1 profile" evidence="13">
    <location>
        <begin position="42"/>
        <end position="291"/>
    </location>
</feature>
<dbReference type="SUPFAM" id="SSF81321">
    <property type="entry name" value="Family A G protein-coupled receptor-like"/>
    <property type="match status" value="1"/>
</dbReference>
<keyword evidence="3 12" id="KW-0716">Sensory transduction</keyword>
<dbReference type="Gene3D" id="1.20.1070.10">
    <property type="entry name" value="Rhodopsin 7-helix transmembrane proteins"/>
    <property type="match status" value="1"/>
</dbReference>
<evidence type="ECO:0000256" key="12">
    <source>
        <dbReference type="RuleBase" id="RU363047"/>
    </source>
</evidence>
<dbReference type="InterPro" id="IPR017452">
    <property type="entry name" value="GPCR_Rhodpsn_7TM"/>
</dbReference>
<keyword evidence="5 12" id="KW-0552">Olfaction</keyword>
<evidence type="ECO:0000256" key="8">
    <source>
        <dbReference type="ARBA" id="ARBA00023136"/>
    </source>
</evidence>
<sequence length="315" mass="35422">MTPENQTLVTEFILLGLSNLSLPVQCLLFFLFLSLYVLTLLGNMLIFFILTVDPHLHTPMYFFLRNLSILEICLISTTVPRMLISLLIKDQSISILGCALQMYFFLFLATVECFFLAAMAYDRYVAICNPLHYATVMTKGKCSMLVGIVWVTGMLFSAGRTSFVFSLPFCGLNVLDHFFCDISPVLRLACLDTYTNDRVTLIAGVIIIVLPFLLIVASYIFILSSIRKLSSSESKEKAFSTCSAHLTSVTLFYGTAMLTYLQPRSGSSADRDRVFALLYAVVMPMLNPMIYSLRNKEVKGALKRRFSRSMHVQGL</sequence>
<evidence type="ECO:0000256" key="11">
    <source>
        <dbReference type="RuleBase" id="RU000688"/>
    </source>
</evidence>
<evidence type="ECO:0000256" key="6">
    <source>
        <dbReference type="ARBA" id="ARBA00022989"/>
    </source>
</evidence>
<dbReference type="GO" id="GO:0004930">
    <property type="term" value="F:G protein-coupled receptor activity"/>
    <property type="evidence" value="ECO:0007669"/>
    <property type="project" value="UniProtKB-KW"/>
</dbReference>
<reference evidence="15" key="1">
    <citation type="submission" date="2025-08" db="UniProtKB">
        <authorList>
            <consortium name="RefSeq"/>
        </authorList>
    </citation>
    <scope>IDENTIFICATION</scope>
</reference>
<dbReference type="PANTHER" id="PTHR26452">
    <property type="entry name" value="OLFACTORY RECEPTOR"/>
    <property type="match status" value="1"/>
</dbReference>
<dbReference type="FunFam" id="1.20.1070.10:FF:000001">
    <property type="entry name" value="Olfactory receptor"/>
    <property type="match status" value="1"/>
</dbReference>
<evidence type="ECO:0000256" key="3">
    <source>
        <dbReference type="ARBA" id="ARBA00022606"/>
    </source>
</evidence>
<dbReference type="OrthoDB" id="9894375at2759"/>
<evidence type="ECO:0000256" key="5">
    <source>
        <dbReference type="ARBA" id="ARBA00022725"/>
    </source>
</evidence>
<dbReference type="GO" id="GO:0005886">
    <property type="term" value="C:plasma membrane"/>
    <property type="evidence" value="ECO:0007669"/>
    <property type="project" value="UniProtKB-SubCell"/>
</dbReference>
<keyword evidence="9 11" id="KW-0675">Receptor</keyword>
<keyword evidence="2 12" id="KW-1003">Cell membrane</keyword>
<dbReference type="GO" id="GO:0004984">
    <property type="term" value="F:olfactory receptor activity"/>
    <property type="evidence" value="ECO:0007669"/>
    <property type="project" value="InterPro"/>
</dbReference>
<dbReference type="AlphaFoldDB" id="A0A6P7WJL8"/>
<evidence type="ECO:0000259" key="13">
    <source>
        <dbReference type="PROSITE" id="PS50262"/>
    </source>
</evidence>
<dbReference type="FunCoup" id="A0A6P7WJL8">
    <property type="interactions" value="402"/>
</dbReference>
<comment type="similarity">
    <text evidence="11">Belongs to the G-protein coupled receptor 1 family.</text>
</comment>
<feature type="transmembrane region" description="Helical" evidence="12">
    <location>
        <begin position="100"/>
        <end position="121"/>
    </location>
</feature>
<evidence type="ECO:0000313" key="14">
    <source>
        <dbReference type="Proteomes" id="UP000515156"/>
    </source>
</evidence>
<dbReference type="InterPro" id="IPR000725">
    <property type="entry name" value="Olfact_rcpt"/>
</dbReference>
<dbReference type="InterPro" id="IPR000276">
    <property type="entry name" value="GPCR_Rhodpsn"/>
</dbReference>
<dbReference type="InterPro" id="IPR050516">
    <property type="entry name" value="Olfactory_GPCR"/>
</dbReference>
<evidence type="ECO:0000256" key="7">
    <source>
        <dbReference type="ARBA" id="ARBA00023040"/>
    </source>
</evidence>